<dbReference type="InterPro" id="IPR006593">
    <property type="entry name" value="Cyt_b561/ferric_Rdtase_TM"/>
</dbReference>
<keyword evidence="4" id="KW-0732">Signal</keyword>
<evidence type="ECO:0000256" key="3">
    <source>
        <dbReference type="ARBA" id="ARBA00022692"/>
    </source>
</evidence>
<dbReference type="Proteomes" id="UP001604336">
    <property type="component" value="Unassembled WGS sequence"/>
</dbReference>
<name>A0ABD1RTC4_9LAMI</name>
<dbReference type="GO" id="GO:0016020">
    <property type="term" value="C:membrane"/>
    <property type="evidence" value="ECO:0007669"/>
    <property type="project" value="UniProtKB-SubCell"/>
</dbReference>
<evidence type="ECO:0000259" key="10">
    <source>
        <dbReference type="PROSITE" id="PS50939"/>
    </source>
</evidence>
<comment type="caution">
    <text evidence="11">The sequence shown here is derived from an EMBL/GenBank/DDBJ whole genome shotgun (WGS) entry which is preliminary data.</text>
</comment>
<reference evidence="12" key="1">
    <citation type="submission" date="2024-07" db="EMBL/GenBank/DDBJ databases">
        <title>Two chromosome-level genome assemblies of Korean endemic species Abeliophyllum distichum and Forsythia ovata (Oleaceae).</title>
        <authorList>
            <person name="Jang H."/>
        </authorList>
    </citation>
    <scope>NUCLEOTIDE SEQUENCE [LARGE SCALE GENOMIC DNA]</scope>
</reference>
<evidence type="ECO:0000313" key="11">
    <source>
        <dbReference type="EMBL" id="KAL2490254.1"/>
    </source>
</evidence>
<feature type="transmembrane region" description="Helical" evidence="8">
    <location>
        <begin position="295"/>
        <end position="312"/>
    </location>
</feature>
<evidence type="ECO:0000256" key="4">
    <source>
        <dbReference type="ARBA" id="ARBA00022729"/>
    </source>
</evidence>
<evidence type="ECO:0000256" key="2">
    <source>
        <dbReference type="ARBA" id="ARBA00022448"/>
    </source>
</evidence>
<keyword evidence="3 8" id="KW-0812">Transmembrane</keyword>
<feature type="transmembrane region" description="Helical" evidence="8">
    <location>
        <begin position="16"/>
        <end position="34"/>
    </location>
</feature>
<dbReference type="AlphaFoldDB" id="A0ABD1RTC4"/>
<organism evidence="11 12">
    <name type="scientific">Abeliophyllum distichum</name>
    <dbReference type="NCBI Taxonomy" id="126358"/>
    <lineage>
        <taxon>Eukaryota</taxon>
        <taxon>Viridiplantae</taxon>
        <taxon>Streptophyta</taxon>
        <taxon>Embryophyta</taxon>
        <taxon>Tracheophyta</taxon>
        <taxon>Spermatophyta</taxon>
        <taxon>Magnoliopsida</taxon>
        <taxon>eudicotyledons</taxon>
        <taxon>Gunneridae</taxon>
        <taxon>Pentapetalae</taxon>
        <taxon>asterids</taxon>
        <taxon>lamiids</taxon>
        <taxon>Lamiales</taxon>
        <taxon>Oleaceae</taxon>
        <taxon>Forsythieae</taxon>
        <taxon>Abeliophyllum</taxon>
    </lineage>
</organism>
<sequence>MDENSRFEPSSRFKSGLIFVILICFVESIIFVGAQDLDEGSFKELCNTDLTSFLPLPYGSLPNMVCKPVWNSYLLRYSQSKDNVITIVLSTIYTSGWVGMGFSNDGMMLNASCMVGWVNNEGRARIKQYHLKGFTPSEIKPDEGHLPLTSVPPYVVVREATMYLAFQLQYNKTLKMQPVLLAFSSKYPHHLRLTVHDDKTTIKFDFSSGKTDSSVDSSSSIIKNKKTHGILAVLGWGLFLPFGAIFARYLKHKDPLWYYLHVVIQFVGFLLAVAAVVVGFSLNHRLHAFIPAHKGIGIFILTLAVLQVTAFFTRPSKDSKYRKYWSWFHNWFGRMSLFFGAVNIVLGIHIAGSGQDWKIGYGFLVGSILIICIVMEALSRIKKSEEPEFPSSFPMNSL</sequence>
<dbReference type="PROSITE" id="PS50939">
    <property type="entry name" value="CYTOCHROME_B561"/>
    <property type="match status" value="1"/>
</dbReference>
<dbReference type="SMART" id="SM00665">
    <property type="entry name" value="B561"/>
    <property type="match status" value="1"/>
</dbReference>
<evidence type="ECO:0000256" key="8">
    <source>
        <dbReference type="SAM" id="Phobius"/>
    </source>
</evidence>
<comment type="subcellular location">
    <subcellularLocation>
        <location evidence="1">Membrane</location>
    </subcellularLocation>
</comment>
<keyword evidence="12" id="KW-1185">Reference proteome</keyword>
<dbReference type="Pfam" id="PF03188">
    <property type="entry name" value="Cytochrom_B561"/>
    <property type="match status" value="1"/>
</dbReference>
<dbReference type="EMBL" id="JBFOLK010000008">
    <property type="protein sequence ID" value="KAL2490254.1"/>
    <property type="molecule type" value="Genomic_DNA"/>
</dbReference>
<keyword evidence="7 8" id="KW-0472">Membrane</keyword>
<dbReference type="PANTHER" id="PTHR23130:SF115">
    <property type="entry name" value="OS01G0680900 PROTEIN"/>
    <property type="match status" value="1"/>
</dbReference>
<dbReference type="Pfam" id="PF03351">
    <property type="entry name" value="DOMON"/>
    <property type="match status" value="1"/>
</dbReference>
<dbReference type="PROSITE" id="PS50836">
    <property type="entry name" value="DOMON"/>
    <property type="match status" value="1"/>
</dbReference>
<evidence type="ECO:0000256" key="7">
    <source>
        <dbReference type="ARBA" id="ARBA00023136"/>
    </source>
</evidence>
<dbReference type="InterPro" id="IPR005018">
    <property type="entry name" value="DOMON_domain"/>
</dbReference>
<gene>
    <name evidence="11" type="ORF">Adt_25882</name>
</gene>
<keyword evidence="5" id="KW-0249">Electron transport</keyword>
<keyword evidence="2" id="KW-0813">Transport</keyword>
<evidence type="ECO:0000313" key="12">
    <source>
        <dbReference type="Proteomes" id="UP001604336"/>
    </source>
</evidence>
<protein>
    <submittedName>
        <fullName evidence="11">Cytochrome b561 and DOMON domain-containing protein</fullName>
    </submittedName>
</protein>
<evidence type="ECO:0000256" key="6">
    <source>
        <dbReference type="ARBA" id="ARBA00022989"/>
    </source>
</evidence>
<feature type="transmembrane region" description="Helical" evidence="8">
    <location>
        <begin position="229"/>
        <end position="250"/>
    </location>
</feature>
<feature type="transmembrane region" description="Helical" evidence="8">
    <location>
        <begin position="84"/>
        <end position="102"/>
    </location>
</feature>
<feature type="transmembrane region" description="Helical" evidence="8">
    <location>
        <begin position="256"/>
        <end position="283"/>
    </location>
</feature>
<proteinExistence type="predicted"/>
<dbReference type="SMART" id="SM00664">
    <property type="entry name" value="DoH"/>
    <property type="match status" value="1"/>
</dbReference>
<accession>A0ABD1RTC4</accession>
<evidence type="ECO:0000256" key="1">
    <source>
        <dbReference type="ARBA" id="ARBA00004370"/>
    </source>
</evidence>
<dbReference type="PANTHER" id="PTHR23130">
    <property type="entry name" value="CYTOCHROME B561 AND DOMON DOMAIN-CONTAINING PROTEIN"/>
    <property type="match status" value="1"/>
</dbReference>
<dbReference type="CDD" id="cd09631">
    <property type="entry name" value="DOMON_DOH"/>
    <property type="match status" value="1"/>
</dbReference>
<dbReference type="CDD" id="cd08760">
    <property type="entry name" value="Cyt_b561_FRRS1_like"/>
    <property type="match status" value="1"/>
</dbReference>
<keyword evidence="6 8" id="KW-1133">Transmembrane helix</keyword>
<feature type="domain" description="DOMON" evidence="9">
    <location>
        <begin position="71"/>
        <end position="186"/>
    </location>
</feature>
<dbReference type="InterPro" id="IPR045266">
    <property type="entry name" value="DOH_DOMON"/>
</dbReference>
<evidence type="ECO:0000259" key="9">
    <source>
        <dbReference type="PROSITE" id="PS50836"/>
    </source>
</evidence>
<feature type="transmembrane region" description="Helical" evidence="8">
    <location>
        <begin position="359"/>
        <end position="378"/>
    </location>
</feature>
<feature type="domain" description="Cytochrome b561" evidence="10">
    <location>
        <begin position="187"/>
        <end position="384"/>
    </location>
</feature>
<dbReference type="Gene3D" id="1.20.120.1770">
    <property type="match status" value="1"/>
</dbReference>
<evidence type="ECO:0000256" key="5">
    <source>
        <dbReference type="ARBA" id="ARBA00022982"/>
    </source>
</evidence>
<feature type="transmembrane region" description="Helical" evidence="8">
    <location>
        <begin position="332"/>
        <end position="352"/>
    </location>
</feature>